<evidence type="ECO:0000313" key="1">
    <source>
        <dbReference type="EMBL" id="MCJ8747474.1"/>
    </source>
</evidence>
<proteinExistence type="predicted"/>
<dbReference type="Proteomes" id="UP000830395">
    <property type="component" value="Chromosome 25"/>
</dbReference>
<comment type="caution">
    <text evidence="1">The sequence shown here is derived from an EMBL/GenBank/DDBJ whole genome shotgun (WGS) entry which is preliminary data.</text>
</comment>
<gene>
    <name evidence="1" type="ORF">PDJAM_G00153910</name>
</gene>
<sequence length="208" mass="22573">APLNWKADGSKLSWAASPALPIPSPPFALAKEKQCPSAETVKKNVKKKAGSFTQTPISFRSSLSPVSEASPDEEHSDFTTSTTTTEIPLHIQTLNSTTAQETMPVCRALDSHNSSVSSFYQRCSSPYLNSYCGPHNNSTSNLSLHTYLHPDPPFEHQIAPLYTCSSFLFNDATELATDLDSDPLSEIGLSLTLPSVLQTSNNTQVIEQ</sequence>
<feature type="non-terminal residue" evidence="1">
    <location>
        <position position="1"/>
    </location>
</feature>
<dbReference type="EMBL" id="CM040999">
    <property type="protein sequence ID" value="MCJ8747474.1"/>
    <property type="molecule type" value="Genomic_DNA"/>
</dbReference>
<protein>
    <submittedName>
        <fullName evidence="1">Uncharacterized protein</fullName>
    </submittedName>
</protein>
<evidence type="ECO:0000313" key="2">
    <source>
        <dbReference type="Proteomes" id="UP000830395"/>
    </source>
</evidence>
<keyword evidence="2" id="KW-1185">Reference proteome</keyword>
<accession>A0ACC5ZHF8</accession>
<organism evidence="1 2">
    <name type="scientific">Pangasius djambal</name>
    <dbReference type="NCBI Taxonomy" id="1691987"/>
    <lineage>
        <taxon>Eukaryota</taxon>
        <taxon>Metazoa</taxon>
        <taxon>Chordata</taxon>
        <taxon>Craniata</taxon>
        <taxon>Vertebrata</taxon>
        <taxon>Euteleostomi</taxon>
        <taxon>Actinopterygii</taxon>
        <taxon>Neopterygii</taxon>
        <taxon>Teleostei</taxon>
        <taxon>Ostariophysi</taxon>
        <taxon>Siluriformes</taxon>
        <taxon>Pangasiidae</taxon>
        <taxon>Pangasius</taxon>
    </lineage>
</organism>
<name>A0ACC5ZHF8_9TELE</name>
<reference evidence="1" key="1">
    <citation type="submission" date="2020-02" db="EMBL/GenBank/DDBJ databases">
        <title>Genome sequencing of the panga catfish, Pangasius djambal.</title>
        <authorList>
            <person name="Wen M."/>
            <person name="Zahm M."/>
            <person name="Roques C."/>
            <person name="Cabau C."/>
            <person name="Klopp C."/>
            <person name="Donnadieu C."/>
            <person name="Jouanno E."/>
            <person name="Avarre J.-C."/>
            <person name="Campet M."/>
            <person name="Ha T."/>
            <person name="Dugue R."/>
            <person name="Lampietro C."/>
            <person name="Louis A."/>
            <person name="Herpin A."/>
            <person name="Echchiki A."/>
            <person name="Berthelot C."/>
            <person name="Parey E."/>
            <person name="Roest-Crollius H."/>
            <person name="Braasch I."/>
            <person name="Postlethwait J.H."/>
            <person name="Bobe J."/>
            <person name="Montfort J."/>
            <person name="Bouchez O."/>
            <person name="Begum T."/>
            <person name="Schartl M."/>
            <person name="Gustiano R."/>
            <person name="Guiguen Y."/>
        </authorList>
    </citation>
    <scope>NUCLEOTIDE SEQUENCE</scope>
    <source>
        <strain evidence="1">Pdj_M5554</strain>
    </source>
</reference>